<keyword evidence="3" id="KW-1133">Transmembrane helix</keyword>
<dbReference type="EC" id="2.7.13.3" evidence="2"/>
<dbReference type="KEGG" id="bsan:CHH28_16005"/>
<protein>
    <recommendedName>
        <fullName evidence="2">histidine kinase</fullName>
        <ecNumber evidence="2">2.7.13.3</ecNumber>
    </recommendedName>
</protein>
<dbReference type="InterPro" id="IPR033414">
    <property type="entry name" value="Sensor_dom"/>
</dbReference>
<dbReference type="PANTHER" id="PTHR43065:SF47">
    <property type="match status" value="1"/>
</dbReference>
<dbReference type="EMBL" id="CP022530">
    <property type="protein sequence ID" value="ASP40086.1"/>
    <property type="molecule type" value="Genomic_DNA"/>
</dbReference>
<evidence type="ECO:0000256" key="3">
    <source>
        <dbReference type="SAM" id="Phobius"/>
    </source>
</evidence>
<dbReference type="CDD" id="cd00075">
    <property type="entry name" value="HATPase"/>
    <property type="match status" value="1"/>
</dbReference>
<dbReference type="GO" id="GO:0000155">
    <property type="term" value="F:phosphorelay sensor kinase activity"/>
    <property type="evidence" value="ECO:0007669"/>
    <property type="project" value="InterPro"/>
</dbReference>
<dbReference type="InterPro" id="IPR005467">
    <property type="entry name" value="His_kinase_dom"/>
</dbReference>
<dbReference type="Gene3D" id="3.30.565.10">
    <property type="entry name" value="Histidine kinase-like ATPase, C-terminal domain"/>
    <property type="match status" value="1"/>
</dbReference>
<dbReference type="RefSeq" id="WP_094061259.1">
    <property type="nucleotide sequence ID" value="NZ_CP022530.1"/>
</dbReference>
<dbReference type="OrthoDB" id="1931120at2"/>
<dbReference type="SUPFAM" id="SSF47384">
    <property type="entry name" value="Homodimeric domain of signal transducing histidine kinase"/>
    <property type="match status" value="1"/>
</dbReference>
<dbReference type="InterPro" id="IPR003594">
    <property type="entry name" value="HATPase_dom"/>
</dbReference>
<dbReference type="SMART" id="SM00387">
    <property type="entry name" value="HATPase_c"/>
    <property type="match status" value="1"/>
</dbReference>
<organism evidence="5 6">
    <name type="scientific">Bacterioplanes sanyensis</name>
    <dbReference type="NCBI Taxonomy" id="1249553"/>
    <lineage>
        <taxon>Bacteria</taxon>
        <taxon>Pseudomonadati</taxon>
        <taxon>Pseudomonadota</taxon>
        <taxon>Gammaproteobacteria</taxon>
        <taxon>Oceanospirillales</taxon>
        <taxon>Oceanospirillaceae</taxon>
        <taxon>Bacterioplanes</taxon>
    </lineage>
</organism>
<feature type="transmembrane region" description="Helical" evidence="3">
    <location>
        <begin position="21"/>
        <end position="47"/>
    </location>
</feature>
<evidence type="ECO:0000256" key="1">
    <source>
        <dbReference type="ARBA" id="ARBA00000085"/>
    </source>
</evidence>
<evidence type="ECO:0000259" key="4">
    <source>
        <dbReference type="PROSITE" id="PS50109"/>
    </source>
</evidence>
<dbReference type="AlphaFoldDB" id="A0A222FNE6"/>
<dbReference type="Gene3D" id="1.10.287.130">
    <property type="match status" value="1"/>
</dbReference>
<dbReference type="Pfam" id="PF02518">
    <property type="entry name" value="HATPase_c"/>
    <property type="match status" value="1"/>
</dbReference>
<dbReference type="PRINTS" id="PR00344">
    <property type="entry name" value="BCTRLSENSOR"/>
</dbReference>
<dbReference type="PANTHER" id="PTHR43065">
    <property type="entry name" value="SENSOR HISTIDINE KINASE"/>
    <property type="match status" value="1"/>
</dbReference>
<evidence type="ECO:0000313" key="6">
    <source>
        <dbReference type="Proteomes" id="UP000202440"/>
    </source>
</evidence>
<proteinExistence type="predicted"/>
<keyword evidence="6" id="KW-1185">Reference proteome</keyword>
<reference evidence="5 6" key="1">
    <citation type="submission" date="2017-07" db="EMBL/GenBank/DDBJ databases">
        <title>Annotated genome sequence of Bacterioplanes sanyensis isolated from Red Sea.</title>
        <authorList>
            <person name="Rehman Z.U."/>
        </authorList>
    </citation>
    <scope>NUCLEOTIDE SEQUENCE [LARGE SCALE GENOMIC DNA]</scope>
    <source>
        <strain evidence="5 6">NV9</strain>
    </source>
</reference>
<dbReference type="InterPro" id="IPR036097">
    <property type="entry name" value="HisK_dim/P_sf"/>
</dbReference>
<dbReference type="InterPro" id="IPR036890">
    <property type="entry name" value="HATPase_C_sf"/>
</dbReference>
<dbReference type="Pfam" id="PF17149">
    <property type="entry name" value="CHASE5"/>
    <property type="match status" value="1"/>
</dbReference>
<keyword evidence="3" id="KW-0472">Membrane</keyword>
<accession>A0A222FNE6</accession>
<feature type="domain" description="Histidine kinase" evidence="4">
    <location>
        <begin position="294"/>
        <end position="524"/>
    </location>
</feature>
<keyword evidence="3" id="KW-0812">Transmembrane</keyword>
<evidence type="ECO:0000256" key="2">
    <source>
        <dbReference type="ARBA" id="ARBA00012438"/>
    </source>
</evidence>
<dbReference type="InterPro" id="IPR004358">
    <property type="entry name" value="Sig_transdc_His_kin-like_C"/>
</dbReference>
<sequence>MADTASDSNSSVFYGVRRQSLVWRIILYFASASLALAVSVGAAIAFWNYQQQLQTFEQRMNDIRSSYLESLGFSLWFYDEVQIRTQVQGIENLDAIAYVRVTDNLNLNIERGTRPHRDHIYEMDIEFNGRQLGKLEVAFDRDAVLDAAFQTAVSSIIAQLISMMLLASLLGTVVHRLINRRVRSMAEEVNDRLLSETYEPLSIRQSLAGDEIDILIEAFNSLSAQMNNELQQRTLAQQQLKTVNAELEDRVAERTLNLQRTVDELNHTLSELHNTQSKLIEAEKLSSLGGMVAGIAHEINTPLGLCITIHSYISDNYKLLCERFDSGQMRKQDFVEFNQMMDESLNILDKNLQRAAHLIKSFKQVSEDQTGEHIRDFILRDYLKEVMETLSPKLKQTQHSINIDCSPTLRLQTLPGAISQVITNLVMNSLLHGFENRNDGHIEIICAEERGNVVLRYRDDGIGLSDEAKQKIFDPFYTTKRGHGGTGLGMHLVYNIVNQRLQGEITLEETEQGTAFRLVMPKKIVVPEESMDEDA</sequence>
<comment type="catalytic activity">
    <reaction evidence="1">
        <text>ATP + protein L-histidine = ADP + protein N-phospho-L-histidine.</text>
        <dbReference type="EC" id="2.7.13.3"/>
    </reaction>
</comment>
<dbReference type="PROSITE" id="PS50109">
    <property type="entry name" value="HIS_KIN"/>
    <property type="match status" value="1"/>
</dbReference>
<dbReference type="Proteomes" id="UP000202440">
    <property type="component" value="Chromosome"/>
</dbReference>
<name>A0A222FNE6_9GAMM</name>
<dbReference type="SUPFAM" id="SSF55874">
    <property type="entry name" value="ATPase domain of HSP90 chaperone/DNA topoisomerase II/histidine kinase"/>
    <property type="match status" value="1"/>
</dbReference>
<evidence type="ECO:0000313" key="5">
    <source>
        <dbReference type="EMBL" id="ASP40086.1"/>
    </source>
</evidence>
<gene>
    <name evidence="5" type="ORF">CHH28_16005</name>
</gene>